<evidence type="ECO:0000256" key="1">
    <source>
        <dbReference type="SAM" id="MobiDB-lite"/>
    </source>
</evidence>
<organism evidence="2">
    <name type="scientific">Ensete ventricosum</name>
    <name type="common">Abyssinian banana</name>
    <name type="synonym">Musa ensete</name>
    <dbReference type="NCBI Taxonomy" id="4639"/>
    <lineage>
        <taxon>Eukaryota</taxon>
        <taxon>Viridiplantae</taxon>
        <taxon>Streptophyta</taxon>
        <taxon>Embryophyta</taxon>
        <taxon>Tracheophyta</taxon>
        <taxon>Spermatophyta</taxon>
        <taxon>Magnoliopsida</taxon>
        <taxon>Liliopsida</taxon>
        <taxon>Zingiberales</taxon>
        <taxon>Musaceae</taxon>
        <taxon>Ensete</taxon>
    </lineage>
</organism>
<accession>A0A445MG47</accession>
<proteinExistence type="predicted"/>
<name>A0A445MG47_ENSVE</name>
<dbReference type="EMBL" id="KV875849">
    <property type="protein sequence ID" value="RZR73193.1"/>
    <property type="molecule type" value="Genomic_DNA"/>
</dbReference>
<feature type="compositionally biased region" description="Basic residues" evidence="1">
    <location>
        <begin position="24"/>
        <end position="35"/>
    </location>
</feature>
<sequence>MRASGTALQACTEAHGRSASLPHITHRVSRLRKKLSVPPRNGPRCKKGHISSDPPSLSSPINSLPDHFSPLFLPQKKRSPVSLPRGFGGGREWKEAREGSIEGEGVGVSGYGIWPMSGEKPPVEICKGVNGLDKVVLREVRGSSAEVRFISLFFFWYTRFAVPVHTGIPRFGRVWYGSITIDFDRYRVCSSYRPVQGGLRTSKPLDRYIPPVPGSTGWYGKP</sequence>
<feature type="region of interest" description="Disordered" evidence="1">
    <location>
        <begin position="1"/>
        <end position="58"/>
    </location>
</feature>
<gene>
    <name evidence="2" type="ORF">BHM03_00021288</name>
</gene>
<evidence type="ECO:0000313" key="2">
    <source>
        <dbReference type="EMBL" id="RZR73193.1"/>
    </source>
</evidence>
<dbReference type="Proteomes" id="UP000290560">
    <property type="component" value="Unassembled WGS sequence"/>
</dbReference>
<protein>
    <submittedName>
        <fullName evidence="2">Uncharacterized protein</fullName>
    </submittedName>
</protein>
<reference evidence="2" key="1">
    <citation type="journal article" date="2018" name="Data Brief">
        <title>Genome sequence data from 17 accessions of Ensete ventricosum, a staple food crop for millions in Ethiopia.</title>
        <authorList>
            <person name="Yemataw Z."/>
            <person name="Muzemil S."/>
            <person name="Ambachew D."/>
            <person name="Tripathi L."/>
            <person name="Tesfaye K."/>
            <person name="Chala A."/>
            <person name="Farbos A."/>
            <person name="O'Neill P."/>
            <person name="Moore K."/>
            <person name="Grant M."/>
            <person name="Studholme D.J."/>
        </authorList>
    </citation>
    <scope>NUCLEOTIDE SEQUENCE [LARGE SCALE GENOMIC DNA]</scope>
    <source>
        <tissue evidence="2">Leaf</tissue>
    </source>
</reference>
<dbReference type="AlphaFoldDB" id="A0A445MG47"/>